<reference evidence="3" key="1">
    <citation type="journal article" date="2019" name="Int. J. Syst. Evol. Microbiol.">
        <title>The Global Catalogue of Microorganisms (GCM) 10K type strain sequencing project: providing services to taxonomists for standard genome sequencing and annotation.</title>
        <authorList>
            <consortium name="The Broad Institute Genomics Platform"/>
            <consortium name="The Broad Institute Genome Sequencing Center for Infectious Disease"/>
            <person name="Wu L."/>
            <person name="Ma J."/>
        </authorList>
    </citation>
    <scope>NUCLEOTIDE SEQUENCE [LARGE SCALE GENOMIC DNA]</scope>
    <source>
        <strain evidence="3">CGMCC 1.10106</strain>
    </source>
</reference>
<keyword evidence="3" id="KW-1185">Reference proteome</keyword>
<organism evidence="2 3">
    <name type="scientific">Sphingomonas psychrolutea</name>
    <dbReference type="NCBI Taxonomy" id="1259676"/>
    <lineage>
        <taxon>Bacteria</taxon>
        <taxon>Pseudomonadati</taxon>
        <taxon>Pseudomonadota</taxon>
        <taxon>Alphaproteobacteria</taxon>
        <taxon>Sphingomonadales</taxon>
        <taxon>Sphingomonadaceae</taxon>
        <taxon>Sphingomonas</taxon>
    </lineage>
</organism>
<protein>
    <recommendedName>
        <fullName evidence="4">CopG family transcriptional regulator</fullName>
    </recommendedName>
</protein>
<gene>
    <name evidence="2" type="ORF">GCM10011395_27310</name>
</gene>
<feature type="compositionally biased region" description="Basic and acidic residues" evidence="1">
    <location>
        <begin position="9"/>
        <end position="25"/>
    </location>
</feature>
<sequence length="82" mass="9144">MNKPVPDLRSVDDDLGPLDKHGQQIWSPKEEAAITRLTADPEYWAGVEEGLADIAAGRCYTPEEVATHMADLKQRWLAERGL</sequence>
<comment type="caution">
    <text evidence="2">The sequence shown here is derived from an EMBL/GenBank/DDBJ whole genome shotgun (WGS) entry which is preliminary data.</text>
</comment>
<dbReference type="Proteomes" id="UP000618591">
    <property type="component" value="Unassembled WGS sequence"/>
</dbReference>
<evidence type="ECO:0000313" key="2">
    <source>
        <dbReference type="EMBL" id="GGA55448.1"/>
    </source>
</evidence>
<evidence type="ECO:0008006" key="4">
    <source>
        <dbReference type="Google" id="ProtNLM"/>
    </source>
</evidence>
<dbReference type="RefSeq" id="WP_188448407.1">
    <property type="nucleotide sequence ID" value="NZ_BMDW01000018.1"/>
</dbReference>
<evidence type="ECO:0000256" key="1">
    <source>
        <dbReference type="SAM" id="MobiDB-lite"/>
    </source>
</evidence>
<accession>A0ABQ1H1F0</accession>
<proteinExistence type="predicted"/>
<evidence type="ECO:0000313" key="3">
    <source>
        <dbReference type="Proteomes" id="UP000618591"/>
    </source>
</evidence>
<feature type="region of interest" description="Disordered" evidence="1">
    <location>
        <begin position="1"/>
        <end position="25"/>
    </location>
</feature>
<name>A0ABQ1H1F0_9SPHN</name>
<dbReference type="EMBL" id="BMDW01000018">
    <property type="protein sequence ID" value="GGA55448.1"/>
    <property type="molecule type" value="Genomic_DNA"/>
</dbReference>